<protein>
    <recommendedName>
        <fullName evidence="2 5">Alpha-galactosidase</fullName>
        <ecNumber evidence="2 5">3.2.1.22</ecNumber>
    </recommendedName>
</protein>
<keyword evidence="11" id="KW-1185">Reference proteome</keyword>
<comment type="catalytic activity">
    <reaction evidence="1 5">
        <text>Hydrolysis of terminal, non-reducing alpha-D-galactose residues in alpha-D-galactosides, including galactose oligosaccharides, galactomannans and galactolipids.</text>
        <dbReference type="EC" id="3.2.1.22"/>
    </reaction>
</comment>
<dbReference type="GO" id="GO:0004557">
    <property type="term" value="F:alpha-galactosidase activity"/>
    <property type="evidence" value="ECO:0007669"/>
    <property type="project" value="UniProtKB-UniRule"/>
</dbReference>
<feature type="active site" description="Nucleophile" evidence="6">
    <location>
        <position position="476"/>
    </location>
</feature>
<dbReference type="Gene3D" id="2.60.40.1180">
    <property type="entry name" value="Golgi alpha-mannosidase II"/>
    <property type="match status" value="1"/>
</dbReference>
<dbReference type="InterPro" id="IPR050985">
    <property type="entry name" value="Alpha-glycosidase_related"/>
</dbReference>
<feature type="domain" description="Glycosyl hydrolase family 36 C-terminal" evidence="8">
    <location>
        <begin position="647"/>
        <end position="723"/>
    </location>
</feature>
<dbReference type="Pfam" id="PF16875">
    <property type="entry name" value="Glyco_hydro_36N"/>
    <property type="match status" value="1"/>
</dbReference>
<comment type="similarity">
    <text evidence="5">Belongs to the glycosyl hydrolase.</text>
</comment>
<dbReference type="InterPro" id="IPR013785">
    <property type="entry name" value="Aldolase_TIM"/>
</dbReference>
<dbReference type="CDD" id="cd14791">
    <property type="entry name" value="GH36"/>
    <property type="match status" value="1"/>
</dbReference>
<evidence type="ECO:0000256" key="2">
    <source>
        <dbReference type="ARBA" id="ARBA00012755"/>
    </source>
</evidence>
<dbReference type="EC" id="3.2.1.22" evidence="2 5"/>
<dbReference type="FunFam" id="3.20.20.70:FF:000118">
    <property type="entry name" value="Alpha-galactosidase"/>
    <property type="match status" value="1"/>
</dbReference>
<dbReference type="InterPro" id="IPR038417">
    <property type="entry name" value="Alpga-gal_N_sf"/>
</dbReference>
<dbReference type="InterPro" id="IPR031705">
    <property type="entry name" value="Glyco_hydro_36_C"/>
</dbReference>
<dbReference type="Proteomes" id="UP000190105">
    <property type="component" value="Unassembled WGS sequence"/>
</dbReference>
<dbReference type="PIRSF" id="PIRSF005536">
    <property type="entry name" value="Agal"/>
    <property type="match status" value="1"/>
</dbReference>
<organism evidence="10 11">
    <name type="scientific">Caloramator quimbayensis</name>
    <dbReference type="NCBI Taxonomy" id="1147123"/>
    <lineage>
        <taxon>Bacteria</taxon>
        <taxon>Bacillati</taxon>
        <taxon>Bacillota</taxon>
        <taxon>Clostridia</taxon>
        <taxon>Eubacteriales</taxon>
        <taxon>Clostridiaceae</taxon>
        <taxon>Caloramator</taxon>
    </lineage>
</organism>
<dbReference type="STRING" id="1147123.SAMN05443428_1313"/>
<feature type="active site" description="Proton donor" evidence="6">
    <location>
        <position position="546"/>
    </location>
</feature>
<evidence type="ECO:0000313" key="10">
    <source>
        <dbReference type="EMBL" id="SKA98727.1"/>
    </source>
</evidence>
<evidence type="ECO:0000259" key="9">
    <source>
        <dbReference type="Pfam" id="PF16875"/>
    </source>
</evidence>
<dbReference type="Pfam" id="PF16874">
    <property type="entry name" value="Glyco_hydro_36C"/>
    <property type="match status" value="1"/>
</dbReference>
<dbReference type="InterPro" id="IPR000111">
    <property type="entry name" value="Glyco_hydro_27/36_CS"/>
</dbReference>
<feature type="binding site" evidence="7">
    <location>
        <begin position="364"/>
        <end position="365"/>
    </location>
    <ligand>
        <name>substrate</name>
    </ligand>
</feature>
<accession>A0A1T4YA86</accession>
<dbReference type="PANTHER" id="PTHR43053:SF3">
    <property type="entry name" value="ALPHA-GALACTOSIDASE C-RELATED"/>
    <property type="match status" value="1"/>
</dbReference>
<feature type="domain" description="Glycosyl hydrolase family 36 N-terminal" evidence="9">
    <location>
        <begin position="28"/>
        <end position="283"/>
    </location>
</feature>
<dbReference type="InterPro" id="IPR013780">
    <property type="entry name" value="Glyco_hydro_b"/>
</dbReference>
<feature type="binding site" evidence="7">
    <location>
        <position position="441"/>
    </location>
    <ligand>
        <name>substrate</name>
    </ligand>
</feature>
<dbReference type="Gene3D" id="2.70.98.60">
    <property type="entry name" value="alpha-galactosidase from lactobacil brevis"/>
    <property type="match status" value="1"/>
</dbReference>
<dbReference type="InterPro" id="IPR017853">
    <property type="entry name" value="GH"/>
</dbReference>
<keyword evidence="3 5" id="KW-0378">Hydrolase</keyword>
<reference evidence="11" key="1">
    <citation type="submission" date="2017-02" db="EMBL/GenBank/DDBJ databases">
        <authorList>
            <person name="Varghese N."/>
            <person name="Submissions S."/>
        </authorList>
    </citation>
    <scope>NUCLEOTIDE SEQUENCE [LARGE SCALE GENOMIC DNA]</scope>
    <source>
        <strain evidence="11">USBA 833</strain>
    </source>
</reference>
<dbReference type="PRINTS" id="PR00743">
    <property type="entry name" value="GLHYDRLASE36"/>
</dbReference>
<evidence type="ECO:0000259" key="8">
    <source>
        <dbReference type="Pfam" id="PF16874"/>
    </source>
</evidence>
<dbReference type="InterPro" id="IPR002252">
    <property type="entry name" value="Glyco_hydro_36"/>
</dbReference>
<dbReference type="OrthoDB" id="9758822at2"/>
<feature type="binding site" evidence="7">
    <location>
        <position position="197"/>
    </location>
    <ligand>
        <name>substrate</name>
    </ligand>
</feature>
<dbReference type="PANTHER" id="PTHR43053">
    <property type="entry name" value="GLYCOSIDASE FAMILY 31"/>
    <property type="match status" value="1"/>
</dbReference>
<evidence type="ECO:0000313" key="11">
    <source>
        <dbReference type="Proteomes" id="UP000190105"/>
    </source>
</evidence>
<evidence type="ECO:0000256" key="7">
    <source>
        <dbReference type="PIRSR" id="PIRSR005536-2"/>
    </source>
</evidence>
<dbReference type="SUPFAM" id="SSF51445">
    <property type="entry name" value="(Trans)glycosidases"/>
    <property type="match status" value="1"/>
</dbReference>
<dbReference type="AlphaFoldDB" id="A0A1T4YA86"/>
<evidence type="ECO:0000256" key="3">
    <source>
        <dbReference type="ARBA" id="ARBA00022801"/>
    </source>
</evidence>
<dbReference type="GO" id="GO:0016052">
    <property type="term" value="P:carbohydrate catabolic process"/>
    <property type="evidence" value="ECO:0007669"/>
    <property type="project" value="InterPro"/>
</dbReference>
<dbReference type="InterPro" id="IPR031704">
    <property type="entry name" value="Glyco_hydro_36_N"/>
</dbReference>
<dbReference type="Pfam" id="PF02065">
    <property type="entry name" value="Melibiase"/>
    <property type="match status" value="1"/>
</dbReference>
<evidence type="ECO:0000256" key="6">
    <source>
        <dbReference type="PIRSR" id="PIRSR005536-1"/>
    </source>
</evidence>
<evidence type="ECO:0000256" key="1">
    <source>
        <dbReference type="ARBA" id="ARBA00001255"/>
    </source>
</evidence>
<proteinExistence type="inferred from homology"/>
<evidence type="ECO:0000256" key="4">
    <source>
        <dbReference type="ARBA" id="ARBA00023295"/>
    </source>
</evidence>
<name>A0A1T4YA86_9CLOT</name>
<dbReference type="RefSeq" id="WP_078697594.1">
    <property type="nucleotide sequence ID" value="NZ_FUYH01000031.1"/>
</dbReference>
<dbReference type="Gene3D" id="3.20.20.70">
    <property type="entry name" value="Aldolase class I"/>
    <property type="match status" value="1"/>
</dbReference>
<feature type="binding site" evidence="7">
    <location>
        <begin position="474"/>
        <end position="478"/>
    </location>
    <ligand>
        <name>substrate</name>
    </ligand>
</feature>
<gene>
    <name evidence="10" type="ORF">SAMN05443428_1313</name>
</gene>
<evidence type="ECO:0000256" key="5">
    <source>
        <dbReference type="PIRNR" id="PIRNR005536"/>
    </source>
</evidence>
<dbReference type="EMBL" id="FUYH01000031">
    <property type="protein sequence ID" value="SKA98727.1"/>
    <property type="molecule type" value="Genomic_DNA"/>
</dbReference>
<feature type="binding site" evidence="7">
    <location>
        <position position="546"/>
    </location>
    <ligand>
        <name>substrate</name>
    </ligand>
</feature>
<sequence length="727" mass="83723">MIIYNEEKRIFHLKTKSQSYIMQIHNTGRLFHVYYGQHLKEDIEYRFYKNIKRPSFSAVLYRENISLDTVLLEYPCYGNTDCRVPALEIQYEDGSTVTDLKYKSHMIMEGKPKLAILPSTYCTEKDKVQTLKITLEDKIGGIEVELFYSVFEDYNAITRWSIIKNLGENKVKILRALSAVLNFTNMEYNMITLNGAWARERNIETAPLRFGFQCIDSKRGSSSHMENPFIAFTSKNANEECGEVYGMNLIYSGNFIAGAEVDQFRTTRAIIGINPFDFSWVLQSGESFVTPEAVLVYSNSGLGEMSRIYHKFYRERLCKGIYKASQRPILINNWEATYFNFNEEKLLELAKQAKEMGIELFVLDDGWFGERNDDTSSLGDWYVNTKKIPSGIKGFSKKINALGLKFGLWFEPEMVSRNSSLFKNHPDWCIHVNGREMSEGRNQLILDLSREDVREYIKGVFDNILEDSLISYIKWDMNRNMTEIGSSSLPPERQRETAHRYILGLYEILEYLTSKYPDILFEGCSGGGGRFDGGILYYMPQIWTSDNTDAIERAKIQYGTSLVYPISSMGAHVSICPNHQVGRVTPINTRGNIAMSGVLGYELNLSKLDLKEKRAIKHQIEKYNKVRDIVLYGDFYRLRNPFEKGITSWMFVSEDKNRAFFVYAKSLNEANTTVDIVRLKGLDENKVYLIRELNKKISGDVLMKSGIDIFMPLGDFVSLSYTLEAEL</sequence>
<keyword evidence="4 5" id="KW-0326">Glycosidase</keyword>
<dbReference type="PROSITE" id="PS00512">
    <property type="entry name" value="ALPHA_GALACTOSIDASE"/>
    <property type="match status" value="1"/>
</dbReference>
<feature type="binding site" evidence="7">
    <location>
        <position position="524"/>
    </location>
    <ligand>
        <name>substrate</name>
    </ligand>
</feature>